<protein>
    <recommendedName>
        <fullName evidence="1">Putative restriction endonuclease domain-containing protein</fullName>
    </recommendedName>
</protein>
<reference evidence="2" key="2">
    <citation type="submission" date="2005-06" db="EMBL/GenBank/DDBJ databases">
        <title>Sequencing of the draft genome and assembly of Crocosphaera watsonii WH 8501.</title>
        <authorList>
            <consortium name="US DOE Joint Genome Institute (JGI-PGF)"/>
            <person name="Copeland A."/>
            <person name="Lucas S."/>
            <person name="Lapidus A."/>
            <person name="Barry K."/>
            <person name="Detter C."/>
            <person name="Glavina T."/>
            <person name="Hammon N."/>
            <person name="Israni S."/>
            <person name="Pitluck S."/>
            <person name="Richardson P."/>
        </authorList>
    </citation>
    <scope>NUCLEOTIDE SEQUENCE [LARGE SCALE GENOMIC DNA]</scope>
    <source>
        <strain evidence="2">WH 8501</strain>
    </source>
</reference>
<dbReference type="PANTHER" id="PTHR35400">
    <property type="entry name" value="SLR1083 PROTEIN"/>
    <property type="match status" value="1"/>
</dbReference>
<dbReference type="KEGG" id="cwa:CwatDRAFT_0972"/>
<dbReference type="InterPro" id="IPR012296">
    <property type="entry name" value="Nuclease_put_TT1808"/>
</dbReference>
<dbReference type="InterPro" id="IPR008538">
    <property type="entry name" value="Uma2"/>
</dbReference>
<dbReference type="AlphaFoldDB" id="Q4BWI8"/>
<dbReference type="PANTHER" id="PTHR35400:SF1">
    <property type="entry name" value="SLR1083 PROTEIN"/>
    <property type="match status" value="1"/>
</dbReference>
<evidence type="ECO:0000313" key="3">
    <source>
        <dbReference type="Proteomes" id="UP000003922"/>
    </source>
</evidence>
<name>Q4BWI8_CROWT</name>
<dbReference type="Proteomes" id="UP000003922">
    <property type="component" value="Unassembled WGS sequence"/>
</dbReference>
<reference evidence="2" key="3">
    <citation type="submission" date="2016-12" db="EMBL/GenBank/DDBJ databases">
        <title>Annotation of the draft genome assembly of Crocosphaera watsonii WH 8501.</title>
        <authorList>
            <consortium name="US DOE Joint Genome Institute (JGI-ORNL)"/>
            <person name="Larimer F."/>
            <person name="Land M."/>
        </authorList>
    </citation>
    <scope>NUCLEOTIDE SEQUENCE</scope>
    <source>
        <strain evidence="2">WH 8501</strain>
    </source>
</reference>
<evidence type="ECO:0000313" key="2">
    <source>
        <dbReference type="EMBL" id="EAM48273.1"/>
    </source>
</evidence>
<proteinExistence type="predicted"/>
<gene>
    <name evidence="2" type="ORF">CwatDRAFT_0972</name>
</gene>
<dbReference type="Pfam" id="PF05685">
    <property type="entry name" value="Uma2"/>
    <property type="match status" value="1"/>
</dbReference>
<sequence>MTWNHELKYYYVDCINKLTKMEAIIAKFSVEDYHKMIEAGLLIYRDVELINGLILEMSPEGTEHTYIGETLADYFRRLTQGIAWVREARPITLTQSEPEPDIAIVRLPHSLYRSHHPYPEDIYLLIEISHSTLKFDTSEKRNTYAAANIQDYWVVDVNNKQLIIYRSPINGLYKNETRLSLDSQVSPLAFPDLNIIVNEIFNR</sequence>
<dbReference type="Gene3D" id="3.90.1570.10">
    <property type="entry name" value="tt1808, chain A"/>
    <property type="match status" value="1"/>
</dbReference>
<evidence type="ECO:0000259" key="1">
    <source>
        <dbReference type="Pfam" id="PF05685"/>
    </source>
</evidence>
<feature type="domain" description="Putative restriction endonuclease" evidence="1">
    <location>
        <begin position="45"/>
        <end position="195"/>
    </location>
</feature>
<dbReference type="EMBL" id="AADV02000161">
    <property type="protein sequence ID" value="EAM48273.1"/>
    <property type="molecule type" value="Genomic_DNA"/>
</dbReference>
<dbReference type="SUPFAM" id="SSF52980">
    <property type="entry name" value="Restriction endonuclease-like"/>
    <property type="match status" value="1"/>
</dbReference>
<keyword evidence="3" id="KW-1185">Reference proteome</keyword>
<comment type="caution">
    <text evidence="2">The sequence shown here is derived from an EMBL/GenBank/DDBJ whole genome shotgun (WGS) entry which is preliminary data.</text>
</comment>
<organism evidence="2 3">
    <name type="scientific">Crocosphaera watsonii WH 8501</name>
    <dbReference type="NCBI Taxonomy" id="165597"/>
    <lineage>
        <taxon>Bacteria</taxon>
        <taxon>Bacillati</taxon>
        <taxon>Cyanobacteriota</taxon>
        <taxon>Cyanophyceae</taxon>
        <taxon>Oscillatoriophycideae</taxon>
        <taxon>Chroococcales</taxon>
        <taxon>Aphanothecaceae</taxon>
        <taxon>Crocosphaera</taxon>
    </lineage>
</organism>
<accession>Q4BWI8</accession>
<dbReference type="CDD" id="cd06260">
    <property type="entry name" value="DUF820-like"/>
    <property type="match status" value="1"/>
</dbReference>
<reference evidence="2" key="1">
    <citation type="submission" date="2004-02" db="EMBL/GenBank/DDBJ databases">
        <authorList>
            <consortium name="DOE Joint Genome Institute"/>
        </authorList>
    </citation>
    <scope>NUCLEOTIDE SEQUENCE [LARGE SCALE GENOMIC DNA]</scope>
    <source>
        <strain evidence="2">WH 8501</strain>
    </source>
</reference>
<dbReference type="InterPro" id="IPR011335">
    <property type="entry name" value="Restrct_endonuc-II-like"/>
</dbReference>